<accession>A0A6M8B8Z7</accession>
<evidence type="ECO:0000256" key="1">
    <source>
        <dbReference type="ARBA" id="ARBA00005565"/>
    </source>
</evidence>
<evidence type="ECO:0000256" key="2">
    <source>
        <dbReference type="ARBA" id="ARBA00023015"/>
    </source>
</evidence>
<name>A0A6M8B8Z7_9CYAN</name>
<gene>
    <name evidence="4 6" type="primary">pyrR</name>
    <name evidence="6" type="ORF">HPC62_01380</name>
</gene>
<dbReference type="EC" id="2.4.2.9" evidence="4"/>
<dbReference type="InterPro" id="IPR023050">
    <property type="entry name" value="PyrR"/>
</dbReference>
<evidence type="ECO:0000256" key="3">
    <source>
        <dbReference type="ARBA" id="ARBA00023163"/>
    </source>
</evidence>
<dbReference type="AlphaFoldDB" id="A0A6M8B8Z7"/>
<dbReference type="GO" id="GO:0004845">
    <property type="term" value="F:uracil phosphoribosyltransferase activity"/>
    <property type="evidence" value="ECO:0007669"/>
    <property type="project" value="UniProtKB-UniRule"/>
</dbReference>
<dbReference type="CDD" id="cd06223">
    <property type="entry name" value="PRTases_typeI"/>
    <property type="match status" value="1"/>
</dbReference>
<organism evidence="6 7">
    <name type="scientific">Thermoleptolyngbya sichuanensis A183</name>
    <dbReference type="NCBI Taxonomy" id="2737172"/>
    <lineage>
        <taxon>Bacteria</taxon>
        <taxon>Bacillati</taxon>
        <taxon>Cyanobacteriota</taxon>
        <taxon>Cyanophyceae</taxon>
        <taxon>Oculatellales</taxon>
        <taxon>Oculatellaceae</taxon>
        <taxon>Thermoleptolyngbya</taxon>
        <taxon>Thermoleptolyngbya sichuanensis</taxon>
    </lineage>
</organism>
<proteinExistence type="inferred from homology"/>
<dbReference type="InterPro" id="IPR000836">
    <property type="entry name" value="PRTase_dom"/>
</dbReference>
<dbReference type="RefSeq" id="WP_172353423.1">
    <property type="nucleotide sequence ID" value="NZ_CP053661.1"/>
</dbReference>
<dbReference type="GO" id="GO:0006355">
    <property type="term" value="P:regulation of DNA-templated transcription"/>
    <property type="evidence" value="ECO:0007669"/>
    <property type="project" value="UniProtKB-UniRule"/>
</dbReference>
<reference evidence="6 7" key="1">
    <citation type="submission" date="2020-05" db="EMBL/GenBank/DDBJ databases">
        <title>Complete genome sequence of of a novel Thermoleptolyngbya strain isolated from hot springs of Ganzi, Sichuan China.</title>
        <authorList>
            <person name="Tang J."/>
            <person name="Daroch M."/>
            <person name="Li L."/>
            <person name="Waleron K."/>
            <person name="Waleron M."/>
            <person name="Waleron M."/>
        </authorList>
    </citation>
    <scope>NUCLEOTIDE SEQUENCE [LARGE SCALE GENOMIC DNA]</scope>
    <source>
        <strain evidence="6 7">PKUAC-SCTA183</strain>
    </source>
</reference>
<dbReference type="InterPro" id="IPR050137">
    <property type="entry name" value="PyrR_bifunctional"/>
</dbReference>
<dbReference type="InterPro" id="IPR029057">
    <property type="entry name" value="PRTase-like"/>
</dbReference>
<dbReference type="FunFam" id="3.40.50.2020:FF:000020">
    <property type="entry name" value="Bifunctional protein PyrR"/>
    <property type="match status" value="1"/>
</dbReference>
<evidence type="ECO:0000256" key="4">
    <source>
        <dbReference type="HAMAP-Rule" id="MF_01219"/>
    </source>
</evidence>
<dbReference type="Pfam" id="PF00156">
    <property type="entry name" value="Pribosyltran"/>
    <property type="match status" value="1"/>
</dbReference>
<evidence type="ECO:0000313" key="6">
    <source>
        <dbReference type="EMBL" id="QKD81000.1"/>
    </source>
</evidence>
<keyword evidence="2 4" id="KW-0805">Transcription regulation</keyword>
<keyword evidence="3 4" id="KW-0804">Transcription</keyword>
<dbReference type="HAMAP" id="MF_01219">
    <property type="entry name" value="PyrR"/>
    <property type="match status" value="1"/>
</dbReference>
<dbReference type="KEGG" id="theu:HPC62_01380"/>
<dbReference type="NCBIfam" id="NF003549">
    <property type="entry name" value="PRK05205.1-5"/>
    <property type="match status" value="1"/>
</dbReference>
<comment type="function">
    <text evidence="4">Also displays a weak uracil phosphoribosyltransferase activity which is not physiologically significant.</text>
</comment>
<feature type="domain" description="Phosphoribosyltransferase" evidence="5">
    <location>
        <begin position="13"/>
        <end position="153"/>
    </location>
</feature>
<evidence type="ECO:0000259" key="5">
    <source>
        <dbReference type="Pfam" id="PF00156"/>
    </source>
</evidence>
<keyword evidence="7" id="KW-1185">Reference proteome</keyword>
<dbReference type="EMBL" id="CP053661">
    <property type="protein sequence ID" value="QKD81000.1"/>
    <property type="molecule type" value="Genomic_DNA"/>
</dbReference>
<comment type="function">
    <text evidence="4">Regulates the transcription of the pyrimidine nucleotide (pyr) operon in response to exogenous pyrimidines.</text>
</comment>
<comment type="similarity">
    <text evidence="1 4">Belongs to the purine/pyrimidine phosphoribosyltransferase family. PyrR subfamily.</text>
</comment>
<dbReference type="PANTHER" id="PTHR11608">
    <property type="entry name" value="BIFUNCTIONAL PROTEIN PYRR"/>
    <property type="match status" value="1"/>
</dbReference>
<feature type="short sequence motif" description="PRPP-binding" evidence="4">
    <location>
        <begin position="99"/>
        <end position="111"/>
    </location>
</feature>
<dbReference type="SUPFAM" id="SSF53271">
    <property type="entry name" value="PRTase-like"/>
    <property type="match status" value="1"/>
</dbReference>
<keyword evidence="4 6" id="KW-0808">Transferase</keyword>
<comment type="catalytic activity">
    <reaction evidence="4">
        <text>UMP + diphosphate = 5-phospho-alpha-D-ribose 1-diphosphate + uracil</text>
        <dbReference type="Rhea" id="RHEA:13017"/>
        <dbReference type="ChEBI" id="CHEBI:17568"/>
        <dbReference type="ChEBI" id="CHEBI:33019"/>
        <dbReference type="ChEBI" id="CHEBI:57865"/>
        <dbReference type="ChEBI" id="CHEBI:58017"/>
        <dbReference type="EC" id="2.4.2.9"/>
    </reaction>
</comment>
<dbReference type="Gene3D" id="3.40.50.2020">
    <property type="match status" value="1"/>
</dbReference>
<sequence>MPPEVIEILSPDEVRRTVNRLASQIVERAGDLSKLVLVGIFTRGVPLAELLGRQIEALEGVKIPVGHLDITFWRDDLDQIDLRTPEKTDIPFDLTDKVIVLVDDVIYRGRTIRAALNAVTEYGRPEKILLAVLVDRGHRDLPIHPDFTGKELPTAKDEKVKVFLQEIDGRDGVELLKPN</sequence>
<dbReference type="Proteomes" id="UP000505210">
    <property type="component" value="Chromosome"/>
</dbReference>
<dbReference type="PANTHER" id="PTHR11608:SF0">
    <property type="entry name" value="BIFUNCTIONAL PROTEIN PYRR"/>
    <property type="match status" value="1"/>
</dbReference>
<evidence type="ECO:0000313" key="7">
    <source>
        <dbReference type="Proteomes" id="UP000505210"/>
    </source>
</evidence>
<keyword evidence="4 6" id="KW-0328">Glycosyltransferase</keyword>
<protein>
    <recommendedName>
        <fullName evidence="4">Bifunctional protein PyrR</fullName>
    </recommendedName>
    <domain>
        <recommendedName>
            <fullName evidence="4">Pyrimidine operon regulatory protein</fullName>
        </recommendedName>
    </domain>
    <domain>
        <recommendedName>
            <fullName evidence="4">Uracil phosphoribosyltransferase</fullName>
            <shortName evidence="4">UPRTase</shortName>
            <ecNumber evidence="4">2.4.2.9</ecNumber>
        </recommendedName>
    </domain>
</protein>